<name>A0A6S6PP11_ACEAC</name>
<sequence>MAKVNDWTRNIVGFRAMQCIALSMDGCDYSLVFIACCLFLLMAFVTDCHIEKNSNGFDVEKGQKEIPNQRRGLPPVDGATD</sequence>
<dbReference type="RefSeq" id="WP_145995959.1">
    <property type="nucleotide sequence ID" value="NZ_AP023326.1"/>
</dbReference>
<keyword evidence="2" id="KW-0472">Membrane</keyword>
<feature type="compositionally biased region" description="Basic and acidic residues" evidence="1">
    <location>
        <begin position="59"/>
        <end position="68"/>
    </location>
</feature>
<protein>
    <submittedName>
        <fullName evidence="3">Uncharacterized protein</fullName>
    </submittedName>
</protein>
<evidence type="ECO:0000313" key="3">
    <source>
        <dbReference type="EMBL" id="BCI68820.1"/>
    </source>
</evidence>
<evidence type="ECO:0000256" key="1">
    <source>
        <dbReference type="SAM" id="MobiDB-lite"/>
    </source>
</evidence>
<feature type="transmembrane region" description="Helical" evidence="2">
    <location>
        <begin position="29"/>
        <end position="46"/>
    </location>
</feature>
<keyword evidence="2" id="KW-0812">Transmembrane</keyword>
<keyword evidence="2" id="KW-1133">Transmembrane helix</keyword>
<gene>
    <name evidence="3" type="ORF">AAJCM20276_34440</name>
</gene>
<organism evidence="3 4">
    <name type="scientific">Acetobacter aceti</name>
    <dbReference type="NCBI Taxonomy" id="435"/>
    <lineage>
        <taxon>Bacteria</taxon>
        <taxon>Pseudomonadati</taxon>
        <taxon>Pseudomonadota</taxon>
        <taxon>Alphaproteobacteria</taxon>
        <taxon>Acetobacterales</taxon>
        <taxon>Acetobacteraceae</taxon>
        <taxon>Acetobacter</taxon>
        <taxon>Acetobacter subgen. Acetobacter</taxon>
    </lineage>
</organism>
<proteinExistence type="predicted"/>
<evidence type="ECO:0000256" key="2">
    <source>
        <dbReference type="SAM" id="Phobius"/>
    </source>
</evidence>
<dbReference type="AlphaFoldDB" id="A0A6S6PP11"/>
<accession>A0A6S6PP11</accession>
<dbReference type="Proteomes" id="UP000515220">
    <property type="component" value="Chromosome"/>
</dbReference>
<reference evidence="3 4" key="1">
    <citation type="submission" date="2020-07" db="EMBL/GenBank/DDBJ databases">
        <title>Complete Genome Sequence of an acetic acid bacterium, Acetobacter aceti JCM20276.</title>
        <authorList>
            <person name="Hirose Y."/>
            <person name="Mihara H."/>
        </authorList>
    </citation>
    <scope>NUCLEOTIDE SEQUENCE [LARGE SCALE GENOMIC DNA]</scope>
    <source>
        <strain evidence="3 4">JCM20276</strain>
    </source>
</reference>
<feature type="region of interest" description="Disordered" evidence="1">
    <location>
        <begin position="59"/>
        <end position="81"/>
    </location>
</feature>
<evidence type="ECO:0000313" key="4">
    <source>
        <dbReference type="Proteomes" id="UP000515220"/>
    </source>
</evidence>
<dbReference type="EMBL" id="AP023326">
    <property type="protein sequence ID" value="BCI68820.1"/>
    <property type="molecule type" value="Genomic_DNA"/>
</dbReference>